<name>A0A7W7VJ22_9PSEU</name>
<dbReference type="Gene3D" id="3.90.820.10">
    <property type="entry name" value="Structural Genomics, Unknown Function 30-nov-00 1gh9 Mol_id"/>
    <property type="match status" value="1"/>
</dbReference>
<dbReference type="GO" id="GO:0019290">
    <property type="term" value="P:siderophore biosynthetic process"/>
    <property type="evidence" value="ECO:0007669"/>
    <property type="project" value="TreeGrafter"/>
</dbReference>
<dbReference type="AlphaFoldDB" id="A0A7W7VJ22"/>
<dbReference type="PANTHER" id="PTHR38444">
    <property type="entry name" value="ENTEROBACTIN BIOSYNTHESIS PROTEIN YBDZ"/>
    <property type="match status" value="1"/>
</dbReference>
<dbReference type="GO" id="GO:0005829">
    <property type="term" value="C:cytosol"/>
    <property type="evidence" value="ECO:0007669"/>
    <property type="project" value="TreeGrafter"/>
</dbReference>
<accession>A0A7W7VJ22</accession>
<gene>
    <name evidence="2" type="ORF">FHR82_007895</name>
</gene>
<sequence length="71" mass="7853">MSAPDHANPFDDPDGVFLVVRNDEARHSLWPGDLPVPSGWEVVHGTDTRDGCLAYVERNWTGLRPQGARTP</sequence>
<dbReference type="EMBL" id="JACHJQ010000010">
    <property type="protein sequence ID" value="MBB4911625.1"/>
    <property type="molecule type" value="Genomic_DNA"/>
</dbReference>
<dbReference type="Pfam" id="PF03621">
    <property type="entry name" value="MbtH"/>
    <property type="match status" value="1"/>
</dbReference>
<evidence type="ECO:0000259" key="1">
    <source>
        <dbReference type="SMART" id="SM00923"/>
    </source>
</evidence>
<organism evidence="2 3">
    <name type="scientific">Actinophytocola algeriensis</name>
    <dbReference type="NCBI Taxonomy" id="1768010"/>
    <lineage>
        <taxon>Bacteria</taxon>
        <taxon>Bacillati</taxon>
        <taxon>Actinomycetota</taxon>
        <taxon>Actinomycetes</taxon>
        <taxon>Pseudonocardiales</taxon>
        <taxon>Pseudonocardiaceae</taxon>
    </lineage>
</organism>
<protein>
    <submittedName>
        <fullName evidence="2">Uncharacterized protein YbdZ (MbtH family)</fullName>
    </submittedName>
</protein>
<dbReference type="SUPFAM" id="SSF160582">
    <property type="entry name" value="MbtH-like"/>
    <property type="match status" value="1"/>
</dbReference>
<comment type="caution">
    <text evidence="2">The sequence shown here is derived from an EMBL/GenBank/DDBJ whole genome shotgun (WGS) entry which is preliminary data.</text>
</comment>
<feature type="domain" description="MbtH-like" evidence="1">
    <location>
        <begin position="8"/>
        <end position="58"/>
    </location>
</feature>
<dbReference type="InterPro" id="IPR005153">
    <property type="entry name" value="MbtH-like_dom"/>
</dbReference>
<reference evidence="2 3" key="1">
    <citation type="submission" date="2020-08" db="EMBL/GenBank/DDBJ databases">
        <title>Genomic Encyclopedia of Type Strains, Phase III (KMG-III): the genomes of soil and plant-associated and newly described type strains.</title>
        <authorList>
            <person name="Whitman W."/>
        </authorList>
    </citation>
    <scope>NUCLEOTIDE SEQUENCE [LARGE SCALE GENOMIC DNA]</scope>
    <source>
        <strain evidence="2 3">CECT 8960</strain>
    </source>
</reference>
<dbReference type="InterPro" id="IPR038020">
    <property type="entry name" value="MbtH-like_sf"/>
</dbReference>
<evidence type="ECO:0000313" key="3">
    <source>
        <dbReference type="Proteomes" id="UP000520767"/>
    </source>
</evidence>
<keyword evidence="3" id="KW-1185">Reference proteome</keyword>
<dbReference type="RefSeq" id="WP_184815632.1">
    <property type="nucleotide sequence ID" value="NZ_JACHJQ010000010.1"/>
</dbReference>
<dbReference type="InterPro" id="IPR037407">
    <property type="entry name" value="MLP_fam"/>
</dbReference>
<dbReference type="SMART" id="SM00923">
    <property type="entry name" value="MbtH"/>
    <property type="match status" value="1"/>
</dbReference>
<dbReference type="PANTHER" id="PTHR38444:SF1">
    <property type="entry name" value="ENTEROBACTIN BIOSYNTHESIS PROTEIN YBDZ"/>
    <property type="match status" value="1"/>
</dbReference>
<evidence type="ECO:0000313" key="2">
    <source>
        <dbReference type="EMBL" id="MBB4911625.1"/>
    </source>
</evidence>
<proteinExistence type="predicted"/>
<dbReference type="Proteomes" id="UP000520767">
    <property type="component" value="Unassembled WGS sequence"/>
</dbReference>